<evidence type="ECO:0000256" key="2">
    <source>
        <dbReference type="ARBA" id="ARBA00022516"/>
    </source>
</evidence>
<feature type="domain" description="UDP N-acetylglucosamine O-acyltransferase C-terminal" evidence="9">
    <location>
        <begin position="178"/>
        <end position="259"/>
    </location>
</feature>
<keyword evidence="4 8" id="KW-0808">Transferase</keyword>
<dbReference type="PANTHER" id="PTHR43480:SF1">
    <property type="entry name" value="ACYL-[ACYL-CARRIER-PROTEIN]--UDP-N-ACETYLGLUCOSAMINE O-ACYLTRANSFERASE, MITOCHONDRIAL-RELATED"/>
    <property type="match status" value="1"/>
</dbReference>
<dbReference type="PROSITE" id="PS00101">
    <property type="entry name" value="HEXAPEP_TRANSFERASES"/>
    <property type="match status" value="1"/>
</dbReference>
<comment type="function">
    <text evidence="8">Involved in the biosynthesis of lipid A, a phosphorylated glycolipid that anchors the lipopolysaccharide to the outer membrane of the cell.</text>
</comment>
<keyword evidence="1 8" id="KW-0963">Cytoplasm</keyword>
<dbReference type="GO" id="GO:0008780">
    <property type="term" value="F:acyl-[acyl-carrier-protein]-UDP-N-acetylglucosamine O-acyltransferase activity"/>
    <property type="evidence" value="ECO:0007669"/>
    <property type="project" value="UniProtKB-EC"/>
</dbReference>
<accession>A0ABS0AXM6</accession>
<evidence type="ECO:0000313" key="10">
    <source>
        <dbReference type="EMBL" id="MBF5058887.1"/>
    </source>
</evidence>
<dbReference type="Gene3D" id="1.20.1180.10">
    <property type="entry name" value="Udp N-acetylglucosamine O-acyltransferase, C-terminal domain"/>
    <property type="match status" value="1"/>
</dbReference>
<sequence>MCTMSNIHPTAIIEEGAKLGQNVTVEPYAIVKENVTLGDGVTIKSHAYIDGYTTIGEGTVIYPSASIGTKTQAKKFQGEKTYVKIGKNCEIREFVTINASCGEGSTVEVGEGCLIMAYCHIAHHCKVGNHVIMANGAMLAGHVEIEDYVNIGGMTPIHQFVRVGAHAMVGGLSRIAHDIPPYTLGAGIPYRMAGLNLIGLKRHNFNLELRKALTHAFKLTYRSGMQLKEATDRVEKEVEDSPVIRHWIDFVRTSKRGLIGLQPVEQASELPALKDLLEE</sequence>
<evidence type="ECO:0000256" key="1">
    <source>
        <dbReference type="ARBA" id="ARBA00022490"/>
    </source>
</evidence>
<keyword evidence="7 8" id="KW-0012">Acyltransferase</keyword>
<evidence type="ECO:0000256" key="5">
    <source>
        <dbReference type="ARBA" id="ARBA00022737"/>
    </source>
</evidence>
<dbReference type="Pfam" id="PF00132">
    <property type="entry name" value="Hexapep"/>
    <property type="match status" value="2"/>
</dbReference>
<keyword evidence="5 8" id="KW-0677">Repeat</keyword>
<gene>
    <name evidence="8" type="primary">lpxA</name>
    <name evidence="10" type="ORF">NEPTK9_000387</name>
</gene>
<dbReference type="NCBIfam" id="TIGR01852">
    <property type="entry name" value="lipid_A_lpxA"/>
    <property type="match status" value="1"/>
</dbReference>
<dbReference type="Gene3D" id="2.160.10.10">
    <property type="entry name" value="Hexapeptide repeat proteins"/>
    <property type="match status" value="1"/>
</dbReference>
<evidence type="ECO:0000256" key="3">
    <source>
        <dbReference type="ARBA" id="ARBA00022556"/>
    </source>
</evidence>
<comment type="subunit">
    <text evidence="8">Homotrimer.</text>
</comment>
<dbReference type="InterPro" id="IPR029098">
    <property type="entry name" value="Acetyltransf_C"/>
</dbReference>
<comment type="pathway">
    <text evidence="8">Glycolipid biosynthesis; lipid IV(A) biosynthesis; lipid IV(A) from (3R)-3-hydroxytetradecanoyl-[acyl-carrier-protein] and UDP-N-acetyl-alpha-D-glucosamine: step 1/6.</text>
</comment>
<evidence type="ECO:0000256" key="6">
    <source>
        <dbReference type="ARBA" id="ARBA00023098"/>
    </source>
</evidence>
<evidence type="ECO:0000313" key="11">
    <source>
        <dbReference type="Proteomes" id="UP001194714"/>
    </source>
</evidence>
<evidence type="ECO:0000256" key="8">
    <source>
        <dbReference type="HAMAP-Rule" id="MF_00387"/>
    </source>
</evidence>
<reference evidence="10 11" key="1">
    <citation type="submission" date="2020-01" db="EMBL/GenBank/DDBJ databases">
        <title>Draft genome sequence of Cand. Neptunochlamydia vexilliferae K9.</title>
        <authorList>
            <person name="Schulz F."/>
            <person name="Koestlbacher S."/>
            <person name="Wascher F."/>
            <person name="Pizzetti I."/>
            <person name="Horn M."/>
        </authorList>
    </citation>
    <scope>NUCLEOTIDE SEQUENCE [LARGE SCALE GENOMIC DNA]</scope>
    <source>
        <strain evidence="10 11">K9</strain>
    </source>
</reference>
<proteinExistence type="inferred from homology"/>
<dbReference type="EMBL" id="JAAEJV010000005">
    <property type="protein sequence ID" value="MBF5058887.1"/>
    <property type="molecule type" value="Genomic_DNA"/>
</dbReference>
<evidence type="ECO:0000256" key="7">
    <source>
        <dbReference type="ARBA" id="ARBA00023315"/>
    </source>
</evidence>
<organism evidence="10 11">
    <name type="scientific">Candidatus Neptunichlamydia vexilliferae</name>
    <dbReference type="NCBI Taxonomy" id="1651774"/>
    <lineage>
        <taxon>Bacteria</taxon>
        <taxon>Pseudomonadati</taxon>
        <taxon>Chlamydiota</taxon>
        <taxon>Chlamydiia</taxon>
        <taxon>Parachlamydiales</taxon>
        <taxon>Simkaniaceae</taxon>
        <taxon>Candidatus Neptunichlamydia</taxon>
    </lineage>
</organism>
<dbReference type="SUPFAM" id="SSF51161">
    <property type="entry name" value="Trimeric LpxA-like enzymes"/>
    <property type="match status" value="1"/>
</dbReference>
<dbReference type="InterPro" id="IPR010137">
    <property type="entry name" value="Lipid_A_LpxA"/>
</dbReference>
<keyword evidence="11" id="KW-1185">Reference proteome</keyword>
<keyword evidence="2 8" id="KW-0444">Lipid biosynthesis</keyword>
<dbReference type="NCBIfam" id="NF003657">
    <property type="entry name" value="PRK05289.1"/>
    <property type="match status" value="1"/>
</dbReference>
<dbReference type="Pfam" id="PF13720">
    <property type="entry name" value="Acetyltransf_11"/>
    <property type="match status" value="1"/>
</dbReference>
<dbReference type="PIRSF" id="PIRSF000456">
    <property type="entry name" value="UDP-GlcNAc_acltr"/>
    <property type="match status" value="1"/>
</dbReference>
<dbReference type="InterPro" id="IPR037157">
    <property type="entry name" value="Acetyltransf_C_sf"/>
</dbReference>
<dbReference type="InterPro" id="IPR011004">
    <property type="entry name" value="Trimer_LpxA-like_sf"/>
</dbReference>
<comment type="subcellular location">
    <subcellularLocation>
        <location evidence="8">Cytoplasm</location>
    </subcellularLocation>
</comment>
<comment type="similarity">
    <text evidence="8">Belongs to the transferase hexapeptide repeat family. LpxA subfamily.</text>
</comment>
<protein>
    <recommendedName>
        <fullName evidence="8">Acyl-[acyl-carrier-protein]--UDP-N-acetylglucosamine O-acyltransferase</fullName>
        <shortName evidence="8">UDP-N-acetylglucosamine acyltransferase</shortName>
        <ecNumber evidence="8">2.3.1.129</ecNumber>
    </recommendedName>
</protein>
<comment type="caution">
    <text evidence="10">The sequence shown here is derived from an EMBL/GenBank/DDBJ whole genome shotgun (WGS) entry which is preliminary data.</text>
</comment>
<dbReference type="CDD" id="cd03351">
    <property type="entry name" value="LbH_UDP-GlcNAc_AT"/>
    <property type="match status" value="1"/>
</dbReference>
<dbReference type="PANTHER" id="PTHR43480">
    <property type="entry name" value="ACYL-[ACYL-CARRIER-PROTEIN]--UDP-N-ACETYLGLUCOSAMINE O-ACYLTRANSFERASE"/>
    <property type="match status" value="1"/>
</dbReference>
<keyword evidence="6 8" id="KW-0443">Lipid metabolism</keyword>
<dbReference type="InterPro" id="IPR001451">
    <property type="entry name" value="Hexapep"/>
</dbReference>
<comment type="catalytic activity">
    <reaction evidence="8">
        <text>a (3R)-hydroxyacyl-[ACP] + UDP-N-acetyl-alpha-D-glucosamine = a UDP-3-O-[(3R)-3-hydroxyacyl]-N-acetyl-alpha-D-glucosamine + holo-[ACP]</text>
        <dbReference type="Rhea" id="RHEA:67812"/>
        <dbReference type="Rhea" id="RHEA-COMP:9685"/>
        <dbReference type="Rhea" id="RHEA-COMP:9945"/>
        <dbReference type="ChEBI" id="CHEBI:57705"/>
        <dbReference type="ChEBI" id="CHEBI:64479"/>
        <dbReference type="ChEBI" id="CHEBI:78827"/>
        <dbReference type="ChEBI" id="CHEBI:173225"/>
        <dbReference type="EC" id="2.3.1.129"/>
    </reaction>
</comment>
<dbReference type="Proteomes" id="UP001194714">
    <property type="component" value="Unassembled WGS sequence"/>
</dbReference>
<dbReference type="EC" id="2.3.1.129" evidence="8"/>
<keyword evidence="3 8" id="KW-0441">Lipid A biosynthesis</keyword>
<dbReference type="InterPro" id="IPR018357">
    <property type="entry name" value="Hexapep_transf_CS"/>
</dbReference>
<name>A0ABS0AXM6_9BACT</name>
<evidence type="ECO:0000256" key="4">
    <source>
        <dbReference type="ARBA" id="ARBA00022679"/>
    </source>
</evidence>
<evidence type="ECO:0000259" key="9">
    <source>
        <dbReference type="Pfam" id="PF13720"/>
    </source>
</evidence>
<dbReference type="HAMAP" id="MF_00387">
    <property type="entry name" value="LpxA"/>
    <property type="match status" value="1"/>
</dbReference>